<dbReference type="InterPro" id="IPR034660">
    <property type="entry name" value="DinB/YfiT-like"/>
</dbReference>
<reference evidence="2 3" key="1">
    <citation type="journal article" date="2018" name="Nat. Biotechnol.">
        <title>A standardized bacterial taxonomy based on genome phylogeny substantially revises the tree of life.</title>
        <authorList>
            <person name="Parks D.H."/>
            <person name="Chuvochina M."/>
            <person name="Waite D.W."/>
            <person name="Rinke C."/>
            <person name="Skarshewski A."/>
            <person name="Chaumeil P.A."/>
            <person name="Hugenholtz P."/>
        </authorList>
    </citation>
    <scope>NUCLEOTIDE SEQUENCE [LARGE SCALE GENOMIC DNA]</scope>
    <source>
        <strain evidence="2">UBA11247</strain>
    </source>
</reference>
<evidence type="ECO:0000313" key="3">
    <source>
        <dbReference type="Proteomes" id="UP000261739"/>
    </source>
</evidence>
<accession>A0A3D4SZL2</accession>
<dbReference type="Gene3D" id="1.20.120.450">
    <property type="entry name" value="dinb family like domain"/>
    <property type="match status" value="1"/>
</dbReference>
<evidence type="ECO:0000259" key="1">
    <source>
        <dbReference type="Pfam" id="PF11716"/>
    </source>
</evidence>
<feature type="domain" description="Mycothiol-dependent maleylpyruvate isomerase metal-binding" evidence="1">
    <location>
        <begin position="11"/>
        <end position="128"/>
    </location>
</feature>
<comment type="caution">
    <text evidence="2">The sequence shown here is derived from an EMBL/GenBank/DDBJ whole genome shotgun (WGS) entry which is preliminary data.</text>
</comment>
<dbReference type="STRING" id="863239.GCA_000213935_01260"/>
<dbReference type="InterPro" id="IPR017520">
    <property type="entry name" value="CHP03086"/>
</dbReference>
<dbReference type="Proteomes" id="UP000261739">
    <property type="component" value="Unassembled WGS sequence"/>
</dbReference>
<proteinExistence type="predicted"/>
<gene>
    <name evidence="2" type="ORF">DIW82_08100</name>
</gene>
<dbReference type="EMBL" id="DQID01000210">
    <property type="protein sequence ID" value="HCT14736.1"/>
    <property type="molecule type" value="Genomic_DNA"/>
</dbReference>
<protein>
    <submittedName>
        <fullName evidence="2">TIGR03086 family protein</fullName>
    </submittedName>
</protein>
<evidence type="ECO:0000313" key="2">
    <source>
        <dbReference type="EMBL" id="HCT14736.1"/>
    </source>
</evidence>
<dbReference type="GO" id="GO:0046872">
    <property type="term" value="F:metal ion binding"/>
    <property type="evidence" value="ECO:0007669"/>
    <property type="project" value="InterPro"/>
</dbReference>
<organism evidence="2 3">
    <name type="scientific">Corynebacterium nuruki</name>
    <dbReference type="NCBI Taxonomy" id="1032851"/>
    <lineage>
        <taxon>Bacteria</taxon>
        <taxon>Bacillati</taxon>
        <taxon>Actinomycetota</taxon>
        <taxon>Actinomycetes</taxon>
        <taxon>Mycobacteriales</taxon>
        <taxon>Corynebacteriaceae</taxon>
        <taxon>Corynebacterium</taxon>
    </lineage>
</organism>
<dbReference type="AlphaFoldDB" id="A0A3D4SZL2"/>
<sequence>MALPQGTADRFRAVAEGFTAQVAGITGDGWDAQTPCTEWRARDLVGHIISWATPALEDVGVTVELSGDKNSDPAGAWREFTAVAQAAVDDPATADAPVTRGPIPGQSLARNVAGFLIPDIFMHTWDLARSQGRDVELDPDFAEKNLAGFIALGDKLRVGGSFGAPVEAPADATSTVRLMAYIGRDPRFGLD</sequence>
<dbReference type="NCBIfam" id="TIGR03083">
    <property type="entry name" value="maleylpyruvate isomerase family mycothiol-dependent enzyme"/>
    <property type="match status" value="1"/>
</dbReference>
<name>A0A3D4SZL2_9CORY</name>
<dbReference type="InterPro" id="IPR017517">
    <property type="entry name" value="Maleyloyr_isom"/>
</dbReference>
<dbReference type="NCBIfam" id="TIGR03086">
    <property type="entry name" value="TIGR03086 family metal-binding protein"/>
    <property type="match status" value="1"/>
</dbReference>
<dbReference type="Pfam" id="PF11716">
    <property type="entry name" value="MDMPI_N"/>
    <property type="match status" value="1"/>
</dbReference>
<dbReference type="SUPFAM" id="SSF109854">
    <property type="entry name" value="DinB/YfiT-like putative metalloenzymes"/>
    <property type="match status" value="1"/>
</dbReference>
<dbReference type="InterPro" id="IPR024344">
    <property type="entry name" value="MDMPI_metal-binding"/>
</dbReference>